<dbReference type="PANTHER" id="PTHR37306:SF1">
    <property type="entry name" value="COLICIN V PRODUCTION PROTEIN"/>
    <property type="match status" value="1"/>
</dbReference>
<gene>
    <name evidence="6" type="ORF">SAMN05444955_104131</name>
</gene>
<dbReference type="GO" id="GO:0009403">
    <property type="term" value="P:toxin biosynthetic process"/>
    <property type="evidence" value="ECO:0007669"/>
    <property type="project" value="InterPro"/>
</dbReference>
<dbReference type="PANTHER" id="PTHR37306">
    <property type="entry name" value="COLICIN V PRODUCTION PROTEIN"/>
    <property type="match status" value="1"/>
</dbReference>
<dbReference type="RefSeq" id="WP_089966280.1">
    <property type="nucleotide sequence ID" value="NZ_FOCQ01000004.1"/>
</dbReference>
<dbReference type="GO" id="GO:0016020">
    <property type="term" value="C:membrane"/>
    <property type="evidence" value="ECO:0007669"/>
    <property type="project" value="UniProtKB-SubCell"/>
</dbReference>
<dbReference type="Proteomes" id="UP000199695">
    <property type="component" value="Unassembled WGS sequence"/>
</dbReference>
<accession>A0A1H8CVF0</accession>
<keyword evidence="2 5" id="KW-0812">Transmembrane</keyword>
<proteinExistence type="predicted"/>
<evidence type="ECO:0000256" key="2">
    <source>
        <dbReference type="ARBA" id="ARBA00022692"/>
    </source>
</evidence>
<dbReference type="EMBL" id="FOCQ01000004">
    <property type="protein sequence ID" value="SEM98852.1"/>
    <property type="molecule type" value="Genomic_DNA"/>
</dbReference>
<evidence type="ECO:0000313" key="6">
    <source>
        <dbReference type="EMBL" id="SEM98852.1"/>
    </source>
</evidence>
<keyword evidence="3 5" id="KW-1133">Transmembrane helix</keyword>
<dbReference type="STRING" id="1173111.SAMN05444955_104131"/>
<comment type="subcellular location">
    <subcellularLocation>
        <location evidence="1">Membrane</location>
        <topology evidence="1">Multi-pass membrane protein</topology>
    </subcellularLocation>
</comment>
<feature type="transmembrane region" description="Helical" evidence="5">
    <location>
        <begin position="111"/>
        <end position="133"/>
    </location>
</feature>
<evidence type="ECO:0000256" key="3">
    <source>
        <dbReference type="ARBA" id="ARBA00022989"/>
    </source>
</evidence>
<evidence type="ECO:0000256" key="5">
    <source>
        <dbReference type="SAM" id="Phobius"/>
    </source>
</evidence>
<reference evidence="6 7" key="1">
    <citation type="submission" date="2016-10" db="EMBL/GenBank/DDBJ databases">
        <authorList>
            <person name="de Groot N.N."/>
        </authorList>
    </citation>
    <scope>NUCLEOTIDE SEQUENCE [LARGE SCALE GENOMIC DNA]</scope>
    <source>
        <strain evidence="6 7">DSM 46701</strain>
    </source>
</reference>
<name>A0A1H8CVF0_9BACL</name>
<dbReference type="Pfam" id="PF02674">
    <property type="entry name" value="Colicin_V"/>
    <property type="match status" value="1"/>
</dbReference>
<sequence>MNHFDFILVLLLIGLCLRGYQRGLVLQAASLFGLLIGIWAAYQFTDELAPVLSETLPLPEQVSSGWMALLPIDKLIYSGLAFLILLFGSKLILSIAATILNQFATLPVVSLFNRAGGVLVALLQTVLLFIVLVNVLHVLPWTQGQDAVNESMLSQAILQITPDFTRELKELFSAKGMV</sequence>
<evidence type="ECO:0000256" key="1">
    <source>
        <dbReference type="ARBA" id="ARBA00004141"/>
    </source>
</evidence>
<dbReference type="AlphaFoldDB" id="A0A1H8CVF0"/>
<protein>
    <submittedName>
        <fullName evidence="6">Uncharacterized membrane protein, required for colicin V production</fullName>
    </submittedName>
</protein>
<feature type="transmembrane region" description="Helical" evidence="5">
    <location>
        <begin position="75"/>
        <end position="99"/>
    </location>
</feature>
<keyword evidence="7" id="KW-1185">Reference proteome</keyword>
<dbReference type="OrthoDB" id="1809613at2"/>
<evidence type="ECO:0000256" key="4">
    <source>
        <dbReference type="ARBA" id="ARBA00023136"/>
    </source>
</evidence>
<evidence type="ECO:0000313" key="7">
    <source>
        <dbReference type="Proteomes" id="UP000199695"/>
    </source>
</evidence>
<organism evidence="6 7">
    <name type="scientific">Lihuaxuella thermophila</name>
    <dbReference type="NCBI Taxonomy" id="1173111"/>
    <lineage>
        <taxon>Bacteria</taxon>
        <taxon>Bacillati</taxon>
        <taxon>Bacillota</taxon>
        <taxon>Bacilli</taxon>
        <taxon>Bacillales</taxon>
        <taxon>Thermoactinomycetaceae</taxon>
        <taxon>Lihuaxuella</taxon>
    </lineage>
</organism>
<keyword evidence="4 5" id="KW-0472">Membrane</keyword>
<dbReference type="InterPro" id="IPR003825">
    <property type="entry name" value="Colicin-V_CvpA"/>
</dbReference>